<dbReference type="AlphaFoldDB" id="A0AAP6XI36"/>
<evidence type="ECO:0008006" key="5">
    <source>
        <dbReference type="Google" id="ProtNLM"/>
    </source>
</evidence>
<name>A0AAP6XI36_9CORY</name>
<dbReference type="EMBL" id="JAAUVV010000003">
    <property type="protein sequence ID" value="NJJ03295.1"/>
    <property type="molecule type" value="Genomic_DNA"/>
</dbReference>
<dbReference type="Proteomes" id="UP000591626">
    <property type="component" value="Unassembled WGS sequence"/>
</dbReference>
<keyword evidence="2" id="KW-0732">Signal</keyword>
<comment type="caution">
    <text evidence="3">The sequence shown here is derived from an EMBL/GenBank/DDBJ whole genome shotgun (WGS) entry which is preliminary data.</text>
</comment>
<dbReference type="RefSeq" id="WP_070482515.1">
    <property type="nucleotide sequence ID" value="NZ_CP083648.1"/>
</dbReference>
<evidence type="ECO:0000256" key="2">
    <source>
        <dbReference type="SAM" id="SignalP"/>
    </source>
</evidence>
<reference evidence="3 4" key="1">
    <citation type="submission" date="2020-03" db="EMBL/GenBank/DDBJ databases">
        <title>Draft genome sequences of bacterial isolates from the female urobiome.</title>
        <authorList>
            <person name="Miller-Ensminger T."/>
            <person name="Wolfe A.J."/>
            <person name="Putonti C."/>
        </authorList>
    </citation>
    <scope>NUCLEOTIDE SEQUENCE [LARGE SCALE GENOMIC DNA]</scope>
    <source>
        <strain evidence="3 4">UMB8490</strain>
    </source>
</reference>
<feature type="transmembrane region" description="Helical" evidence="1">
    <location>
        <begin position="49"/>
        <end position="71"/>
    </location>
</feature>
<feature type="chain" id="PRO_5042995724" description="Secreted protein" evidence="2">
    <location>
        <begin position="26"/>
        <end position="75"/>
    </location>
</feature>
<feature type="signal peptide" evidence="2">
    <location>
        <begin position="1"/>
        <end position="25"/>
    </location>
</feature>
<evidence type="ECO:0000313" key="3">
    <source>
        <dbReference type="EMBL" id="NJJ03295.1"/>
    </source>
</evidence>
<keyword evidence="1" id="KW-0472">Membrane</keyword>
<sequence length="75" mass="7779">MKLRRLVAAAAVATTVAVAAPAATAQPAPEPLNRVLYEIYKVGGWEAQNIILLPAALSSLNVVISIIQSIVTAAK</sequence>
<evidence type="ECO:0000313" key="4">
    <source>
        <dbReference type="Proteomes" id="UP000591626"/>
    </source>
</evidence>
<organism evidence="3 4">
    <name type="scientific">Corynebacterium coyleae</name>
    <dbReference type="NCBI Taxonomy" id="53374"/>
    <lineage>
        <taxon>Bacteria</taxon>
        <taxon>Bacillati</taxon>
        <taxon>Actinomycetota</taxon>
        <taxon>Actinomycetes</taxon>
        <taxon>Mycobacteriales</taxon>
        <taxon>Corynebacteriaceae</taxon>
        <taxon>Corynebacterium</taxon>
    </lineage>
</organism>
<gene>
    <name evidence="3" type="ORF">HC138_02755</name>
</gene>
<keyword evidence="1" id="KW-1133">Transmembrane helix</keyword>
<accession>A0AAP6XI36</accession>
<proteinExistence type="predicted"/>
<evidence type="ECO:0000256" key="1">
    <source>
        <dbReference type="SAM" id="Phobius"/>
    </source>
</evidence>
<protein>
    <recommendedName>
        <fullName evidence="5">Secreted protein</fullName>
    </recommendedName>
</protein>
<keyword evidence="1" id="KW-0812">Transmembrane</keyword>